<dbReference type="InterPro" id="IPR000944">
    <property type="entry name" value="Tscrpt_reg_Rrf2"/>
</dbReference>
<evidence type="ECO:0000313" key="1">
    <source>
        <dbReference type="EMBL" id="KRM55167.1"/>
    </source>
</evidence>
<dbReference type="Pfam" id="PF02082">
    <property type="entry name" value="Rrf2"/>
    <property type="match status" value="1"/>
</dbReference>
<proteinExistence type="predicted"/>
<dbReference type="EMBL" id="AYYO01000030">
    <property type="protein sequence ID" value="KRM55167.1"/>
    <property type="molecule type" value="Genomic_DNA"/>
</dbReference>
<keyword evidence="2" id="KW-1185">Reference proteome</keyword>
<organism evidence="1 2">
    <name type="scientific">Lacticaseibacillus sharpeae JCM 1186 = DSM 20505</name>
    <dbReference type="NCBI Taxonomy" id="1291052"/>
    <lineage>
        <taxon>Bacteria</taxon>
        <taxon>Bacillati</taxon>
        <taxon>Bacillota</taxon>
        <taxon>Bacilli</taxon>
        <taxon>Lactobacillales</taxon>
        <taxon>Lactobacillaceae</taxon>
        <taxon>Lacticaseibacillus</taxon>
    </lineage>
</organism>
<name>A0A0R1ZKX6_9LACO</name>
<gene>
    <name evidence="1" type="ORF">FC18_GL001617</name>
</gene>
<dbReference type="Gene3D" id="1.10.10.10">
    <property type="entry name" value="Winged helix-like DNA-binding domain superfamily/Winged helix DNA-binding domain"/>
    <property type="match status" value="1"/>
</dbReference>
<comment type="caution">
    <text evidence="1">The sequence shown here is derived from an EMBL/GenBank/DDBJ whole genome shotgun (WGS) entry which is preliminary data.</text>
</comment>
<dbReference type="InterPro" id="IPR036388">
    <property type="entry name" value="WH-like_DNA-bd_sf"/>
</dbReference>
<evidence type="ECO:0000313" key="2">
    <source>
        <dbReference type="Proteomes" id="UP000051679"/>
    </source>
</evidence>
<dbReference type="PANTHER" id="PTHR33221">
    <property type="entry name" value="WINGED HELIX-TURN-HELIX TRANSCRIPTIONAL REGULATOR, RRF2 FAMILY"/>
    <property type="match status" value="1"/>
</dbReference>
<evidence type="ECO:0008006" key="3">
    <source>
        <dbReference type="Google" id="ProtNLM"/>
    </source>
</evidence>
<dbReference type="AlphaFoldDB" id="A0A0R1ZKX6"/>
<dbReference type="Proteomes" id="UP000051679">
    <property type="component" value="Unassembled WGS sequence"/>
</dbReference>
<dbReference type="PATRIC" id="fig|1291052.5.peg.1647"/>
<dbReference type="STRING" id="1291052.FC18_GL001617"/>
<dbReference type="GO" id="GO:0003700">
    <property type="term" value="F:DNA-binding transcription factor activity"/>
    <property type="evidence" value="ECO:0007669"/>
    <property type="project" value="TreeGrafter"/>
</dbReference>
<reference evidence="1 2" key="1">
    <citation type="journal article" date="2015" name="Genome Announc.">
        <title>Expanding the biotechnology potential of lactobacilli through comparative genomics of 213 strains and associated genera.</title>
        <authorList>
            <person name="Sun Z."/>
            <person name="Harris H.M."/>
            <person name="McCann A."/>
            <person name="Guo C."/>
            <person name="Argimon S."/>
            <person name="Zhang W."/>
            <person name="Yang X."/>
            <person name="Jeffery I.B."/>
            <person name="Cooney J.C."/>
            <person name="Kagawa T.F."/>
            <person name="Liu W."/>
            <person name="Song Y."/>
            <person name="Salvetti E."/>
            <person name="Wrobel A."/>
            <person name="Rasinkangas P."/>
            <person name="Parkhill J."/>
            <person name="Rea M.C."/>
            <person name="O'Sullivan O."/>
            <person name="Ritari J."/>
            <person name="Douillard F.P."/>
            <person name="Paul Ross R."/>
            <person name="Yang R."/>
            <person name="Briner A.E."/>
            <person name="Felis G.E."/>
            <person name="de Vos W.M."/>
            <person name="Barrangou R."/>
            <person name="Klaenhammer T.R."/>
            <person name="Caufield P.W."/>
            <person name="Cui Y."/>
            <person name="Zhang H."/>
            <person name="O'Toole P.W."/>
        </authorList>
    </citation>
    <scope>NUCLEOTIDE SEQUENCE [LARGE SCALE GENOMIC DNA]</scope>
    <source>
        <strain evidence="1 2">DSM 20505</strain>
    </source>
</reference>
<dbReference type="GO" id="GO:0005829">
    <property type="term" value="C:cytosol"/>
    <property type="evidence" value="ECO:0007669"/>
    <property type="project" value="TreeGrafter"/>
</dbReference>
<dbReference type="PANTHER" id="PTHR33221:SF15">
    <property type="entry name" value="HTH-TYPE TRANSCRIPTIONAL REGULATOR YWGB-RELATED"/>
    <property type="match status" value="1"/>
</dbReference>
<dbReference type="SUPFAM" id="SSF46785">
    <property type="entry name" value="Winged helix' DNA-binding domain"/>
    <property type="match status" value="1"/>
</dbReference>
<dbReference type="RefSeq" id="WP_054677945.1">
    <property type="nucleotide sequence ID" value="NZ_AYYO01000030.1"/>
</dbReference>
<sequence>MKYSHKLSDAVHILAFVAINPANDLSSAVIASSVQSNASQIRRLMSQLVKAGLLTSQPGKVAVSLGRDAREITLFDVYAAVEDYRHLIHVDEDTNPLCPVGGNIQDVLNGVYADVQAQAEAAMRQTNLQQIIDALVAAQKAKIQEP</sequence>
<dbReference type="PROSITE" id="PS51197">
    <property type="entry name" value="HTH_RRF2_2"/>
    <property type="match status" value="1"/>
</dbReference>
<dbReference type="InterPro" id="IPR036390">
    <property type="entry name" value="WH_DNA-bd_sf"/>
</dbReference>
<protein>
    <recommendedName>
        <fullName evidence="3">Transcriptional regulator</fullName>
    </recommendedName>
</protein>
<dbReference type="OrthoDB" id="213028at2"/>
<accession>A0A0R1ZKX6</accession>